<organism evidence="3 4">
    <name type="scientific">Monilinia vaccinii-corymbosi</name>
    <dbReference type="NCBI Taxonomy" id="61207"/>
    <lineage>
        <taxon>Eukaryota</taxon>
        <taxon>Fungi</taxon>
        <taxon>Dikarya</taxon>
        <taxon>Ascomycota</taxon>
        <taxon>Pezizomycotina</taxon>
        <taxon>Leotiomycetes</taxon>
        <taxon>Helotiales</taxon>
        <taxon>Sclerotiniaceae</taxon>
        <taxon>Monilinia</taxon>
    </lineage>
</organism>
<sequence length="424" mass="45938">MSSTLEGFPLQESALNPKDFNHADNDTTRIGVASSSVPKSPPTLTHQRHGYRMMDSQGSVQFSPILKTTPGSSSSTIPLTVEGDSSDTAKVSPQGLGISRMPTDGFHKSPSSPSVSSRFNSPPIGSGSSMVSPATSQNPLLASPYWTENNTYRGGYSSLDQNHTRNEPLDEQDISRGKISAFTESLNLAFDSPNISRLSSIREDQHGEKHIGCGCAAHNDIHSRTRSWTSLSLLCLCIYSTIFSGIWFFIAVLRPRYGDRIKTNGPLTPTTASILFAGFAKSIELSFVTIFVNFLGQVLSRRSLIRNSDGVTVAQLTMRTWVIQPGFMITNAKILRKAAWSILGVITLVAAFVAMFYTTASDAIVSPSLQWGKWESAVMHGLAETSYGNIYYVMKSCHTPISAAVDEDFSASTCVDIDHAGEGV</sequence>
<keyword evidence="4" id="KW-1185">Reference proteome</keyword>
<dbReference type="OrthoDB" id="4721035at2759"/>
<evidence type="ECO:0000256" key="1">
    <source>
        <dbReference type="SAM" id="MobiDB-lite"/>
    </source>
</evidence>
<keyword evidence="2" id="KW-0472">Membrane</keyword>
<feature type="transmembrane region" description="Helical" evidence="2">
    <location>
        <begin position="231"/>
        <end position="253"/>
    </location>
</feature>
<keyword evidence="2" id="KW-1133">Transmembrane helix</keyword>
<reference evidence="3" key="1">
    <citation type="submission" date="2020-10" db="EMBL/GenBank/DDBJ databases">
        <title>Genome Sequence of Monilinia vaccinii-corymbosi Sheds Light on Mummy Berry Disease Infection of Blueberry and Mating Type.</title>
        <authorList>
            <person name="Yow A.G."/>
            <person name="Zhang Y."/>
            <person name="Bansal K."/>
            <person name="Eacker S.M."/>
            <person name="Sullivan S."/>
            <person name="Liachko I."/>
            <person name="Cubeta M.A."/>
            <person name="Rollins J.A."/>
            <person name="Ashrafi H."/>
        </authorList>
    </citation>
    <scope>NUCLEOTIDE SEQUENCE</scope>
    <source>
        <strain evidence="3">RL-1</strain>
    </source>
</reference>
<dbReference type="EMBL" id="CP063406">
    <property type="protein sequence ID" value="QSZ30693.1"/>
    <property type="molecule type" value="Genomic_DNA"/>
</dbReference>
<evidence type="ECO:0000256" key="2">
    <source>
        <dbReference type="SAM" id="Phobius"/>
    </source>
</evidence>
<feature type="compositionally biased region" description="Polar residues" evidence="1">
    <location>
        <begin position="69"/>
        <end position="78"/>
    </location>
</feature>
<feature type="compositionally biased region" description="Polar residues" evidence="1">
    <location>
        <begin position="33"/>
        <end position="45"/>
    </location>
</feature>
<feature type="transmembrane region" description="Helical" evidence="2">
    <location>
        <begin position="273"/>
        <end position="296"/>
    </location>
</feature>
<name>A0A8A3NYS8_9HELO</name>
<gene>
    <name evidence="3" type="ORF">DSL72_000251</name>
</gene>
<dbReference type="Proteomes" id="UP000672032">
    <property type="component" value="Chromosome 2"/>
</dbReference>
<evidence type="ECO:0000313" key="3">
    <source>
        <dbReference type="EMBL" id="QSZ30693.1"/>
    </source>
</evidence>
<feature type="region of interest" description="Disordered" evidence="1">
    <location>
        <begin position="67"/>
        <end position="136"/>
    </location>
</feature>
<evidence type="ECO:0000313" key="4">
    <source>
        <dbReference type="Proteomes" id="UP000672032"/>
    </source>
</evidence>
<proteinExistence type="predicted"/>
<feature type="compositionally biased region" description="Polar residues" evidence="1">
    <location>
        <begin position="126"/>
        <end position="136"/>
    </location>
</feature>
<accession>A0A8A3NYS8</accession>
<keyword evidence="2" id="KW-0812">Transmembrane</keyword>
<protein>
    <submittedName>
        <fullName evidence="3">Uncharacterized protein</fullName>
    </submittedName>
</protein>
<feature type="compositionally biased region" description="Low complexity" evidence="1">
    <location>
        <begin position="109"/>
        <end position="123"/>
    </location>
</feature>
<feature type="transmembrane region" description="Helical" evidence="2">
    <location>
        <begin position="338"/>
        <end position="357"/>
    </location>
</feature>
<dbReference type="AlphaFoldDB" id="A0A8A3NYS8"/>
<feature type="region of interest" description="Disordered" evidence="1">
    <location>
        <begin position="1"/>
        <end position="47"/>
    </location>
</feature>